<dbReference type="GO" id="GO:0005737">
    <property type="term" value="C:cytoplasm"/>
    <property type="evidence" value="ECO:0007669"/>
    <property type="project" value="UniProtKB-ARBA"/>
</dbReference>
<evidence type="ECO:0000313" key="4">
    <source>
        <dbReference type="Proteomes" id="UP000244223"/>
    </source>
</evidence>
<evidence type="ECO:0000256" key="1">
    <source>
        <dbReference type="SAM" id="SignalP"/>
    </source>
</evidence>
<gene>
    <name evidence="3" type="ORF">C8N29_11519</name>
</gene>
<feature type="chain" id="PRO_5015549989" evidence="1">
    <location>
        <begin position="21"/>
        <end position="233"/>
    </location>
</feature>
<organism evidence="3 4">
    <name type="scientific">Agitococcus lubricus</name>
    <dbReference type="NCBI Taxonomy" id="1077255"/>
    <lineage>
        <taxon>Bacteria</taxon>
        <taxon>Pseudomonadati</taxon>
        <taxon>Pseudomonadota</taxon>
        <taxon>Gammaproteobacteria</taxon>
        <taxon>Moraxellales</taxon>
        <taxon>Moraxellaceae</taxon>
        <taxon>Agitococcus</taxon>
    </lineage>
</organism>
<dbReference type="AlphaFoldDB" id="A0A2T5IVL7"/>
<feature type="signal peptide" evidence="1">
    <location>
        <begin position="1"/>
        <end position="20"/>
    </location>
</feature>
<dbReference type="PANTHER" id="PTHR19308">
    <property type="entry name" value="PHOSPHATIDYLCHOLINE TRANSFER PROTEIN"/>
    <property type="match status" value="1"/>
</dbReference>
<dbReference type="Gene3D" id="3.30.530.20">
    <property type="match status" value="1"/>
</dbReference>
<dbReference type="InterPro" id="IPR002913">
    <property type="entry name" value="START_lipid-bd_dom"/>
</dbReference>
<protein>
    <submittedName>
        <fullName evidence="3">START domain-containing protein</fullName>
    </submittedName>
</protein>
<dbReference type="OrthoDB" id="1845996at2"/>
<sequence>MLKKLCATLLIASLPSIALAERDLDDVRSDTIDKNEWRLSKNDKRHNIKAYVKNEEGKAIRSFRVEALFDAPIEVIARIQGDVDSYMRWQFGALEVKLLKKVSDREFIYYLVHDAPIGTPDRDVILRTTIEPMTAKKPYIGVKVVALPDYLPDRPPYVRMEAENYSVKISPVGKDQTLLEAEGFIDPGGVAPSWAVNFAQGKGPYSNMMGMKRLAADPKIRDAKGPLPFTFFE</sequence>
<reference evidence="3 4" key="1">
    <citation type="submission" date="2018-04" db="EMBL/GenBank/DDBJ databases">
        <title>Genomic Encyclopedia of Archaeal and Bacterial Type Strains, Phase II (KMG-II): from individual species to whole genera.</title>
        <authorList>
            <person name="Goeker M."/>
        </authorList>
    </citation>
    <scope>NUCLEOTIDE SEQUENCE [LARGE SCALE GENOMIC DNA]</scope>
    <source>
        <strain evidence="3 4">DSM 5822</strain>
    </source>
</reference>
<evidence type="ECO:0000313" key="3">
    <source>
        <dbReference type="EMBL" id="PTQ87934.1"/>
    </source>
</evidence>
<dbReference type="InterPro" id="IPR051213">
    <property type="entry name" value="START_lipid_transfer"/>
</dbReference>
<keyword evidence="4" id="KW-1185">Reference proteome</keyword>
<feature type="domain" description="START" evidence="2">
    <location>
        <begin position="31"/>
        <end position="198"/>
    </location>
</feature>
<proteinExistence type="predicted"/>
<evidence type="ECO:0000259" key="2">
    <source>
        <dbReference type="Pfam" id="PF01852"/>
    </source>
</evidence>
<dbReference type="SUPFAM" id="SSF55961">
    <property type="entry name" value="Bet v1-like"/>
    <property type="match status" value="1"/>
</dbReference>
<keyword evidence="1" id="KW-0732">Signal</keyword>
<dbReference type="PANTHER" id="PTHR19308:SF14">
    <property type="entry name" value="START DOMAIN-CONTAINING PROTEIN"/>
    <property type="match status" value="1"/>
</dbReference>
<comment type="caution">
    <text evidence="3">The sequence shown here is derived from an EMBL/GenBank/DDBJ whole genome shotgun (WGS) entry which is preliminary data.</text>
</comment>
<dbReference type="EMBL" id="QAON01000015">
    <property type="protein sequence ID" value="PTQ87934.1"/>
    <property type="molecule type" value="Genomic_DNA"/>
</dbReference>
<dbReference type="InterPro" id="IPR023393">
    <property type="entry name" value="START-like_dom_sf"/>
</dbReference>
<dbReference type="RefSeq" id="WP_107866544.1">
    <property type="nucleotide sequence ID" value="NZ_QAON01000015.1"/>
</dbReference>
<dbReference type="Proteomes" id="UP000244223">
    <property type="component" value="Unassembled WGS sequence"/>
</dbReference>
<dbReference type="Pfam" id="PF01852">
    <property type="entry name" value="START"/>
    <property type="match status" value="1"/>
</dbReference>
<name>A0A2T5IVL7_9GAMM</name>
<accession>A0A2T5IVL7</accession>
<dbReference type="GO" id="GO:0008289">
    <property type="term" value="F:lipid binding"/>
    <property type="evidence" value="ECO:0007669"/>
    <property type="project" value="InterPro"/>
</dbReference>